<dbReference type="AlphaFoldDB" id="A0A1E4RJA8"/>
<evidence type="ECO:0000256" key="4">
    <source>
        <dbReference type="ARBA" id="ARBA00023136"/>
    </source>
</evidence>
<feature type="domain" description="MARVEL" evidence="6">
    <location>
        <begin position="6"/>
        <end position="131"/>
    </location>
</feature>
<keyword evidence="2 5" id="KW-0812">Transmembrane</keyword>
<dbReference type="GeneID" id="30998598"/>
<evidence type="ECO:0000313" key="8">
    <source>
        <dbReference type="Proteomes" id="UP000095085"/>
    </source>
</evidence>
<dbReference type="Proteomes" id="UP000095085">
    <property type="component" value="Unassembled WGS sequence"/>
</dbReference>
<name>A0A1E4RJA8_9ASCO</name>
<dbReference type="InterPro" id="IPR008253">
    <property type="entry name" value="Marvel"/>
</dbReference>
<dbReference type="Pfam" id="PF01284">
    <property type="entry name" value="MARVEL"/>
    <property type="match status" value="1"/>
</dbReference>
<dbReference type="STRING" id="984485.A0A1E4RJA8"/>
<accession>A0A1E4RJA8</accession>
<dbReference type="PANTHER" id="PTHR37451:SF1">
    <property type="entry name" value="MARVEL DOMAIN-CONTAINING PROTEIN"/>
    <property type="match status" value="1"/>
</dbReference>
<dbReference type="EMBL" id="KV454541">
    <property type="protein sequence ID" value="ODV67358.1"/>
    <property type="molecule type" value="Genomic_DNA"/>
</dbReference>
<keyword evidence="4 5" id="KW-0472">Membrane</keyword>
<feature type="transmembrane region" description="Helical" evidence="5">
    <location>
        <begin position="37"/>
        <end position="59"/>
    </location>
</feature>
<dbReference type="RefSeq" id="XP_020076425.1">
    <property type="nucleotide sequence ID" value="XM_020224049.1"/>
</dbReference>
<comment type="subcellular location">
    <subcellularLocation>
        <location evidence="1">Membrane</location>
        <topology evidence="1">Multi-pass membrane protein</topology>
    </subcellularLocation>
</comment>
<dbReference type="PANTHER" id="PTHR37451">
    <property type="entry name" value="MARVEL DOMAIN"/>
    <property type="match status" value="1"/>
</dbReference>
<keyword evidence="8" id="KW-1185">Reference proteome</keyword>
<feature type="transmembrane region" description="Helical" evidence="5">
    <location>
        <begin position="65"/>
        <end position="85"/>
    </location>
</feature>
<proteinExistence type="predicted"/>
<sequence length="162" mass="18032">TKFTTAVLIRSIQLIISVIVLGLSGGLINDYLYGRGIYILIISVFSLVYLLVVLTPYVIQYLQPIVLIICEGVFFIFWLISFALITDDTGSISCSGYYYGFYYDTTDCKISHALIAFTLFGWLSFIVSLALLVIYSIIPLNTSGGISYLTEFNILQLGGIYP</sequence>
<evidence type="ECO:0000256" key="3">
    <source>
        <dbReference type="ARBA" id="ARBA00022989"/>
    </source>
</evidence>
<feature type="non-terminal residue" evidence="7">
    <location>
        <position position="1"/>
    </location>
</feature>
<feature type="transmembrane region" description="Helical" evidence="5">
    <location>
        <begin position="113"/>
        <end position="138"/>
    </location>
</feature>
<evidence type="ECO:0000313" key="7">
    <source>
        <dbReference type="EMBL" id="ODV67358.1"/>
    </source>
</evidence>
<protein>
    <recommendedName>
        <fullName evidence="6">MARVEL domain-containing protein</fullName>
    </recommendedName>
</protein>
<reference evidence="8" key="1">
    <citation type="submission" date="2016-05" db="EMBL/GenBank/DDBJ databases">
        <title>Comparative genomics of biotechnologically important yeasts.</title>
        <authorList>
            <consortium name="DOE Joint Genome Institute"/>
            <person name="Riley R."/>
            <person name="Haridas S."/>
            <person name="Wolfe K.H."/>
            <person name="Lopes M.R."/>
            <person name="Hittinger C.T."/>
            <person name="Goker M."/>
            <person name="Salamov A."/>
            <person name="Wisecaver J."/>
            <person name="Long T.M."/>
            <person name="Aerts A.L."/>
            <person name="Barry K."/>
            <person name="Choi C."/>
            <person name="Clum A."/>
            <person name="Coughlan A.Y."/>
            <person name="Deshpande S."/>
            <person name="Douglass A.P."/>
            <person name="Hanson S.J."/>
            <person name="Klenk H.-P."/>
            <person name="Labutti K."/>
            <person name="Lapidus A."/>
            <person name="Lindquist E."/>
            <person name="Lipzen A."/>
            <person name="Meier-Kolthoff J.P."/>
            <person name="Ohm R.A."/>
            <person name="Otillar R.P."/>
            <person name="Pangilinan J."/>
            <person name="Peng Y."/>
            <person name="Rokas A."/>
            <person name="Rosa C.A."/>
            <person name="Scheuner C."/>
            <person name="Sibirny A.A."/>
            <person name="Slot J.C."/>
            <person name="Stielow J.B."/>
            <person name="Sun H."/>
            <person name="Kurtzman C.P."/>
            <person name="Blackwell M."/>
            <person name="Grigoriev I.V."/>
            <person name="Jeffries T.W."/>
        </authorList>
    </citation>
    <scope>NUCLEOTIDE SEQUENCE [LARGE SCALE GENOMIC DNA]</scope>
    <source>
        <strain evidence="8">NRRL Y-1933</strain>
    </source>
</reference>
<evidence type="ECO:0000256" key="2">
    <source>
        <dbReference type="ARBA" id="ARBA00022692"/>
    </source>
</evidence>
<keyword evidence="3 5" id="KW-1133">Transmembrane helix</keyword>
<evidence type="ECO:0000256" key="5">
    <source>
        <dbReference type="SAM" id="Phobius"/>
    </source>
</evidence>
<organism evidence="7 8">
    <name type="scientific">Hyphopichia burtonii NRRL Y-1933</name>
    <dbReference type="NCBI Taxonomy" id="984485"/>
    <lineage>
        <taxon>Eukaryota</taxon>
        <taxon>Fungi</taxon>
        <taxon>Dikarya</taxon>
        <taxon>Ascomycota</taxon>
        <taxon>Saccharomycotina</taxon>
        <taxon>Pichiomycetes</taxon>
        <taxon>Debaryomycetaceae</taxon>
        <taxon>Hyphopichia</taxon>
    </lineage>
</organism>
<dbReference type="OrthoDB" id="2117453at2759"/>
<dbReference type="GO" id="GO:0016020">
    <property type="term" value="C:membrane"/>
    <property type="evidence" value="ECO:0007669"/>
    <property type="project" value="UniProtKB-SubCell"/>
</dbReference>
<feature type="transmembrane region" description="Helical" evidence="5">
    <location>
        <begin position="6"/>
        <end position="25"/>
    </location>
</feature>
<evidence type="ECO:0000259" key="6">
    <source>
        <dbReference type="Pfam" id="PF01284"/>
    </source>
</evidence>
<gene>
    <name evidence="7" type="ORF">HYPBUDRAFT_99944</name>
</gene>
<feature type="non-terminal residue" evidence="7">
    <location>
        <position position="162"/>
    </location>
</feature>
<evidence type="ECO:0000256" key="1">
    <source>
        <dbReference type="ARBA" id="ARBA00004141"/>
    </source>
</evidence>